<evidence type="ECO:0000256" key="18">
    <source>
        <dbReference type="RuleBase" id="RU003705"/>
    </source>
</evidence>
<dbReference type="SUPFAM" id="SSF69922">
    <property type="entry name" value="Head and neck region of the ectodomain of NDV fusion glycoprotein"/>
    <property type="match status" value="1"/>
</dbReference>
<dbReference type="Gene3D" id="2.40.490.10">
    <property type="entry name" value="Newcastle disease virus like domain"/>
    <property type="match status" value="1"/>
</dbReference>
<dbReference type="RefSeq" id="YP_010790493.1">
    <property type="nucleotide sequence ID" value="NC_075440.1"/>
</dbReference>
<dbReference type="GeneID" id="80527890"/>
<dbReference type="Proteomes" id="UP000297063">
    <property type="component" value="Segment"/>
</dbReference>
<evidence type="ECO:0000256" key="6">
    <source>
        <dbReference type="ARBA" id="ARBA00022595"/>
    </source>
</evidence>
<reference evidence="19" key="1">
    <citation type="journal article" date="2018" name="Nature">
        <title>The evolutionary history of vertebrate RNA viruses.</title>
        <authorList>
            <person name="Shi M."/>
            <person name="Lin X.D."/>
            <person name="Chen X."/>
            <person name="Tian J.H."/>
            <person name="Chen L.J."/>
            <person name="Li K."/>
            <person name="Wang W."/>
            <person name="Eden J.S."/>
            <person name="Shen J.J."/>
            <person name="Liu L."/>
            <person name="Holmes E.C."/>
            <person name="Zhang Y.Z."/>
        </authorList>
    </citation>
    <scope>NUCLEOTIDE SEQUENCE [LARGE SCALE GENOMIC DNA]</scope>
    <source>
        <strain evidence="19">XYHYC190750</strain>
    </source>
</reference>
<keyword evidence="3" id="KW-1168">Fusion of virus membrane with host membrane</keyword>
<dbReference type="SUPFAM" id="SSF58069">
    <property type="entry name" value="Virus ectodomain"/>
    <property type="match status" value="1"/>
</dbReference>
<keyword evidence="17" id="KW-1160">Virus entry into host cell</keyword>
<evidence type="ECO:0000256" key="4">
    <source>
        <dbReference type="ARBA" id="ARBA00022511"/>
    </source>
</evidence>
<dbReference type="InterPro" id="IPR000776">
    <property type="entry name" value="Fusion_F0_Paramyxovir"/>
</dbReference>
<dbReference type="GO" id="GO:0019064">
    <property type="term" value="P:fusion of virus membrane with host plasma membrane"/>
    <property type="evidence" value="ECO:0007669"/>
    <property type="project" value="UniProtKB-KW"/>
</dbReference>
<dbReference type="GO" id="GO:0055036">
    <property type="term" value="C:virion membrane"/>
    <property type="evidence" value="ECO:0007669"/>
    <property type="project" value="UniProtKB-SubCell"/>
</dbReference>
<keyword evidence="9" id="KW-0946">Virion</keyword>
<evidence type="ECO:0000256" key="2">
    <source>
        <dbReference type="ARBA" id="ARBA00016586"/>
    </source>
</evidence>
<evidence type="ECO:0000256" key="8">
    <source>
        <dbReference type="ARBA" id="ARBA00022729"/>
    </source>
</evidence>
<sequence length="536" mass="57644">MSQLFLLYVLLGCTGATRLITTLMKAGTILDQIGPISVERPDVSFQLLVPIIPRNGFKPTACGGDILMKFMQDVRSTLLPLEQINALKKDLMTSRDQKFVGAIIGTAAMGVAVGASVTAGLALDHAYKNRRDIDQLHNAMSNSFDALEQLQDATKGLAVIIKDITNTINRDIIPAINTVNCELSKVALRGQLAAIFQKWLTIYSPILEAPLTSHKSALLTGTLLLDAINAGLSLQTTTDQMMTYAMNGMISVQLMEYNATTASVLLLVSVNARSETPGYKAYRTHSIMIAVGNPARYSVISLPSHMATNGINWYSVSDTCTQKSTGLVCTGSALSPFNEDLDKCVQGDTNRCMWTSSQGGSSFILLKSGILADCNTLICTCNSIAISGLRYISTDCPTPMISGTQYKIQATDLGYFVSNTSISYDPVPPVNISFIDVTSMQSIQKALNRSDRALQMARDALSRVSNGSGMSIETMVAIACGVTGVLVLLIIGLIGLIYAACKRDGTIMERFKHPKADAAYDNPMGPTRTINISDLV</sequence>
<dbReference type="GO" id="GO:0020002">
    <property type="term" value="C:host cell plasma membrane"/>
    <property type="evidence" value="ECO:0007669"/>
    <property type="project" value="UniProtKB-SubCell"/>
</dbReference>
<evidence type="ECO:0000313" key="19">
    <source>
        <dbReference type="EMBL" id="AVM87376.1"/>
    </source>
</evidence>
<keyword evidence="13" id="KW-0175">Coiled coil</keyword>
<organism evidence="19">
    <name type="scientific">Wenling tonguesole paramyxovirus</name>
    <dbReference type="NCBI Taxonomy" id="2116454"/>
    <lineage>
        <taxon>Viruses</taxon>
        <taxon>Riboviria</taxon>
        <taxon>Orthornavirae</taxon>
        <taxon>Negarnaviricota</taxon>
        <taxon>Haploviricotina</taxon>
        <taxon>Monjiviricetes</taxon>
        <taxon>Mononegavirales</taxon>
        <taxon>Paramyxoviridae</taxon>
        <taxon>Glossavirinae</taxon>
        <taxon>Cynoglossusvirus</taxon>
        <taxon>Cynoglossusvirus cynoglossi</taxon>
    </lineage>
</organism>
<dbReference type="KEGG" id="vg:80527890"/>
<keyword evidence="12 18" id="KW-1133">Transmembrane helix</keyword>
<comment type="similarity">
    <text evidence="1 18">Belongs to the paramyxoviruses fusion glycoprotein family.</text>
</comment>
<evidence type="ECO:0000256" key="13">
    <source>
        <dbReference type="ARBA" id="ARBA00023054"/>
    </source>
</evidence>
<keyword evidence="4" id="KW-1032">Host cell membrane</keyword>
<evidence type="ECO:0000313" key="20">
    <source>
        <dbReference type="Proteomes" id="UP000297063"/>
    </source>
</evidence>
<keyword evidence="5" id="KW-1169">Fusion of virus membrane with host cell membrane</keyword>
<evidence type="ECO:0000256" key="14">
    <source>
        <dbReference type="ARBA" id="ARBA00023136"/>
    </source>
</evidence>
<dbReference type="GO" id="GO:0046718">
    <property type="term" value="P:symbiont entry into host cell"/>
    <property type="evidence" value="ECO:0007669"/>
    <property type="project" value="UniProtKB-KW"/>
</dbReference>
<evidence type="ECO:0000256" key="17">
    <source>
        <dbReference type="ARBA" id="ARBA00023296"/>
    </source>
</evidence>
<protein>
    <recommendedName>
        <fullName evidence="2 18">Fusion glycoprotein F0</fullName>
    </recommendedName>
</protein>
<dbReference type="EMBL" id="MG600059">
    <property type="protein sequence ID" value="AVM87376.1"/>
    <property type="molecule type" value="Viral_cRNA"/>
</dbReference>
<keyword evidence="6" id="KW-1162">Viral penetration into host cytoplasm</keyword>
<comment type="subcellular location">
    <subcellularLocation>
        <location evidence="18">Virion membrane</location>
        <topology evidence="18">Single-pass type I membrane protein</topology>
    </subcellularLocation>
    <subcellularLocation>
        <location evidence="18">Host cell membrane</location>
        <topology evidence="18">Single-pass membrane protein</topology>
    </subcellularLocation>
</comment>
<keyword evidence="11 18" id="KW-0261">Viral envelope protein</keyword>
<keyword evidence="14 18" id="KW-0472">Membrane</keyword>
<evidence type="ECO:0000256" key="10">
    <source>
        <dbReference type="ARBA" id="ARBA00022870"/>
    </source>
</evidence>
<dbReference type="Gene3D" id="1.10.287.2480">
    <property type="match status" value="1"/>
</dbReference>
<evidence type="ECO:0000256" key="7">
    <source>
        <dbReference type="ARBA" id="ARBA00022692"/>
    </source>
</evidence>
<feature type="transmembrane region" description="Helical" evidence="18">
    <location>
        <begin position="475"/>
        <end position="501"/>
    </location>
</feature>
<evidence type="ECO:0000256" key="5">
    <source>
        <dbReference type="ARBA" id="ARBA00022521"/>
    </source>
</evidence>
<evidence type="ECO:0000256" key="3">
    <source>
        <dbReference type="ARBA" id="ARBA00022506"/>
    </source>
</evidence>
<evidence type="ECO:0000256" key="16">
    <source>
        <dbReference type="ARBA" id="ARBA00023180"/>
    </source>
</evidence>
<keyword evidence="8" id="KW-0732">Signal</keyword>
<comment type="subunit">
    <text evidence="18">Homotrimer of disulfide-linked F1-F2.</text>
</comment>
<evidence type="ECO:0000256" key="12">
    <source>
        <dbReference type="ARBA" id="ARBA00022989"/>
    </source>
</evidence>
<keyword evidence="20" id="KW-1185">Reference proteome</keyword>
<dbReference type="Pfam" id="PF00523">
    <property type="entry name" value="Fusion_gly"/>
    <property type="match status" value="1"/>
</dbReference>
<keyword evidence="16" id="KW-0325">Glycoprotein</keyword>
<keyword evidence="10" id="KW-1043">Host membrane</keyword>
<evidence type="ECO:0000256" key="11">
    <source>
        <dbReference type="ARBA" id="ARBA00022879"/>
    </source>
</evidence>
<proteinExistence type="inferred from homology"/>
<dbReference type="GO" id="GO:0019031">
    <property type="term" value="C:viral envelope"/>
    <property type="evidence" value="ECO:0007669"/>
    <property type="project" value="UniProtKB-KW"/>
</dbReference>
<evidence type="ECO:0000256" key="9">
    <source>
        <dbReference type="ARBA" id="ARBA00022844"/>
    </source>
</evidence>
<name>A0A2P1GN03_9MONO</name>
<keyword evidence="15" id="KW-1015">Disulfide bond</keyword>
<keyword evidence="7 18" id="KW-0812">Transmembrane</keyword>
<accession>A0A2P1GN03</accession>
<evidence type="ECO:0000256" key="15">
    <source>
        <dbReference type="ARBA" id="ARBA00023157"/>
    </source>
</evidence>
<evidence type="ECO:0000256" key="1">
    <source>
        <dbReference type="ARBA" id="ARBA00008211"/>
    </source>
</evidence>